<dbReference type="GO" id="GO:0003677">
    <property type="term" value="F:DNA binding"/>
    <property type="evidence" value="ECO:0007669"/>
    <property type="project" value="UniProtKB-KW"/>
</dbReference>
<dbReference type="AlphaFoldDB" id="A0A3D9BXZ4"/>
<dbReference type="InterPro" id="IPR013762">
    <property type="entry name" value="Integrase-like_cat_sf"/>
</dbReference>
<dbReference type="InterPro" id="IPR050090">
    <property type="entry name" value="Tyrosine_recombinase_XerCD"/>
</dbReference>
<name>A0A3D9BXZ4_9RHOB</name>
<evidence type="ECO:0000313" key="6">
    <source>
        <dbReference type="EMBL" id="REC58256.1"/>
    </source>
</evidence>
<dbReference type="PANTHER" id="PTHR30349">
    <property type="entry name" value="PHAGE INTEGRASE-RELATED"/>
    <property type="match status" value="1"/>
</dbReference>
<dbReference type="SUPFAM" id="SSF56349">
    <property type="entry name" value="DNA breaking-rejoining enzymes"/>
    <property type="match status" value="1"/>
</dbReference>
<protein>
    <submittedName>
        <fullName evidence="6">Site-specific integrase</fullName>
    </submittedName>
</protein>
<evidence type="ECO:0000256" key="1">
    <source>
        <dbReference type="ARBA" id="ARBA00008857"/>
    </source>
</evidence>
<dbReference type="PANTHER" id="PTHR30349:SF41">
    <property type="entry name" value="INTEGRASE_RECOMBINASE PROTEIN MJ0367-RELATED"/>
    <property type="match status" value="1"/>
</dbReference>
<comment type="similarity">
    <text evidence="1">Belongs to the 'phage' integrase family.</text>
</comment>
<keyword evidence="4" id="KW-0233">DNA recombination</keyword>
<dbReference type="RefSeq" id="WP_115978639.1">
    <property type="nucleotide sequence ID" value="NZ_QOHR01000003.1"/>
</dbReference>
<sequence>MALGKQAKILTKKQIDQLTWYVGTLRHGVRNQVIVMLSVKAGLRAKEIASLTWAMVTDADGDIADVIALTDKAAKGRSGRIIPMNMQLRHKLEDLLDAKRARDDFDLASSHVIRTERASRTSPQAVVNMFTRWYTDLGLAGCSSHSGRRTFITNAAKKISTVGGSLRDVQALAGHSSLTVTQRYIEAEGEAQRKIVDLM</sequence>
<dbReference type="Gene3D" id="1.10.443.10">
    <property type="entry name" value="Intergrase catalytic core"/>
    <property type="match status" value="1"/>
</dbReference>
<evidence type="ECO:0000259" key="5">
    <source>
        <dbReference type="PROSITE" id="PS51898"/>
    </source>
</evidence>
<accession>A0A3D9BXZ4</accession>
<organism evidence="6 7">
    <name type="scientific">Rhodosalinus sediminis</name>
    <dbReference type="NCBI Taxonomy" id="1940533"/>
    <lineage>
        <taxon>Bacteria</taxon>
        <taxon>Pseudomonadati</taxon>
        <taxon>Pseudomonadota</taxon>
        <taxon>Alphaproteobacteria</taxon>
        <taxon>Rhodobacterales</taxon>
        <taxon>Paracoccaceae</taxon>
        <taxon>Rhodosalinus</taxon>
    </lineage>
</organism>
<comment type="caution">
    <text evidence="6">The sequence shown here is derived from an EMBL/GenBank/DDBJ whole genome shotgun (WGS) entry which is preliminary data.</text>
</comment>
<keyword evidence="3" id="KW-0238">DNA-binding</keyword>
<dbReference type="EMBL" id="QOHR01000003">
    <property type="protein sequence ID" value="REC58256.1"/>
    <property type="molecule type" value="Genomic_DNA"/>
</dbReference>
<keyword evidence="2" id="KW-0229">DNA integration</keyword>
<gene>
    <name evidence="6" type="ORF">DRV84_04300</name>
</gene>
<dbReference type="InterPro" id="IPR011010">
    <property type="entry name" value="DNA_brk_join_enz"/>
</dbReference>
<dbReference type="GO" id="GO:0006310">
    <property type="term" value="P:DNA recombination"/>
    <property type="evidence" value="ECO:0007669"/>
    <property type="project" value="UniProtKB-KW"/>
</dbReference>
<proteinExistence type="inferred from homology"/>
<dbReference type="GO" id="GO:0015074">
    <property type="term" value="P:DNA integration"/>
    <property type="evidence" value="ECO:0007669"/>
    <property type="project" value="UniProtKB-KW"/>
</dbReference>
<evidence type="ECO:0000313" key="7">
    <source>
        <dbReference type="Proteomes" id="UP000257131"/>
    </source>
</evidence>
<dbReference type="OrthoDB" id="67979at2"/>
<evidence type="ECO:0000256" key="4">
    <source>
        <dbReference type="ARBA" id="ARBA00023172"/>
    </source>
</evidence>
<dbReference type="PROSITE" id="PS51898">
    <property type="entry name" value="TYR_RECOMBINASE"/>
    <property type="match status" value="1"/>
</dbReference>
<evidence type="ECO:0000256" key="3">
    <source>
        <dbReference type="ARBA" id="ARBA00023125"/>
    </source>
</evidence>
<dbReference type="InterPro" id="IPR002104">
    <property type="entry name" value="Integrase_catalytic"/>
</dbReference>
<reference evidence="6 7" key="1">
    <citation type="journal article" date="2017" name="Int. J. Syst. Evol. Microbiol.">
        <title>Rhodosalinus sediminis gen. nov., sp. nov., isolated from marine saltern.</title>
        <authorList>
            <person name="Guo L.Y."/>
            <person name="Ling S.K."/>
            <person name="Li C.M."/>
            <person name="Chen G.J."/>
            <person name="Du Z.J."/>
        </authorList>
    </citation>
    <scope>NUCLEOTIDE SEQUENCE [LARGE SCALE GENOMIC DNA]</scope>
    <source>
        <strain evidence="6 7">WDN1C137</strain>
    </source>
</reference>
<evidence type="ECO:0000256" key="2">
    <source>
        <dbReference type="ARBA" id="ARBA00022908"/>
    </source>
</evidence>
<keyword evidence="7" id="KW-1185">Reference proteome</keyword>
<dbReference type="CDD" id="cd00397">
    <property type="entry name" value="DNA_BRE_C"/>
    <property type="match status" value="1"/>
</dbReference>
<dbReference type="Proteomes" id="UP000257131">
    <property type="component" value="Unassembled WGS sequence"/>
</dbReference>
<feature type="domain" description="Tyr recombinase" evidence="5">
    <location>
        <begin position="5"/>
        <end position="197"/>
    </location>
</feature>
<dbReference type="Pfam" id="PF00589">
    <property type="entry name" value="Phage_integrase"/>
    <property type="match status" value="1"/>
</dbReference>